<dbReference type="InterPro" id="IPR025420">
    <property type="entry name" value="DUF4143"/>
</dbReference>
<evidence type="ECO:0000313" key="3">
    <source>
        <dbReference type="Proteomes" id="UP000028984"/>
    </source>
</evidence>
<sequence length="159" mass="17236">MSSKPAWNPNLRSKTAIRSADTRHFVDPSIAAAALGVNPQGILRDLETFGLLFEGMCIRDLRVYADALGGQVFHYRDKTGLECDAVVHLRDGRYGLIEVKLGGDKLTNEGASNLLKLAGRLDTSKMSEPSFLMVLTGTGAYSFTRPDGVIVAPITTLRP</sequence>
<feature type="domain" description="DUF4143" evidence="1">
    <location>
        <begin position="5"/>
        <end position="101"/>
    </location>
</feature>
<organism evidence="2 3">
    <name type="scientific">Bifidobacterium reuteri DSM 23975</name>
    <dbReference type="NCBI Taxonomy" id="1437610"/>
    <lineage>
        <taxon>Bacteria</taxon>
        <taxon>Bacillati</taxon>
        <taxon>Actinomycetota</taxon>
        <taxon>Actinomycetes</taxon>
        <taxon>Bifidobacteriales</taxon>
        <taxon>Bifidobacteriaceae</taxon>
        <taxon>Bifidobacterium</taxon>
    </lineage>
</organism>
<name>A0A087CPB1_9BIFI</name>
<evidence type="ECO:0000259" key="1">
    <source>
        <dbReference type="Pfam" id="PF13635"/>
    </source>
</evidence>
<evidence type="ECO:0000313" key="2">
    <source>
        <dbReference type="EMBL" id="KFI85111.1"/>
    </source>
</evidence>
<accession>A0A087CPB1</accession>
<dbReference type="RefSeq" id="WP_052382094.1">
    <property type="nucleotide sequence ID" value="NZ_JDUW01000007.1"/>
</dbReference>
<dbReference type="Proteomes" id="UP000028984">
    <property type="component" value="Unassembled WGS sequence"/>
</dbReference>
<reference evidence="2 3" key="1">
    <citation type="submission" date="2014-03" db="EMBL/GenBank/DDBJ databases">
        <title>Genomics of Bifidobacteria.</title>
        <authorList>
            <person name="Ventura M."/>
            <person name="Milani C."/>
            <person name="Lugli G.A."/>
        </authorList>
    </citation>
    <scope>NUCLEOTIDE SEQUENCE [LARGE SCALE GENOMIC DNA]</scope>
    <source>
        <strain evidence="2 3">DSM 23975</strain>
    </source>
</reference>
<dbReference type="AlphaFoldDB" id="A0A087CPB1"/>
<keyword evidence="3" id="KW-1185">Reference proteome</keyword>
<gene>
    <name evidence="2" type="ORF">BREU_1930</name>
</gene>
<protein>
    <recommendedName>
        <fullName evidence="1">DUF4143 domain-containing protein</fullName>
    </recommendedName>
</protein>
<proteinExistence type="predicted"/>
<dbReference type="Pfam" id="PF13635">
    <property type="entry name" value="DUF4143"/>
    <property type="match status" value="1"/>
</dbReference>
<dbReference type="EMBL" id="JGZK01000010">
    <property type="protein sequence ID" value="KFI85111.1"/>
    <property type="molecule type" value="Genomic_DNA"/>
</dbReference>
<dbReference type="eggNOG" id="COG1373">
    <property type="taxonomic scope" value="Bacteria"/>
</dbReference>
<comment type="caution">
    <text evidence="2">The sequence shown here is derived from an EMBL/GenBank/DDBJ whole genome shotgun (WGS) entry which is preliminary data.</text>
</comment>